<name>A0A2Z7D299_9LAMI</name>
<sequence length="105" mass="11755">MLLSRLTDTVLCFSVLLLRIGNDSVLISWNDVVEYTVSFQQMKCSADTLLKKFSSWLSLFVGDCDTTAFGLVGTTAFGLIQQKRSFDKSADALLGVYQQMYFEDS</sequence>
<reference evidence="1 2" key="1">
    <citation type="journal article" date="2015" name="Proc. Natl. Acad. Sci. U.S.A.">
        <title>The resurrection genome of Boea hygrometrica: A blueprint for survival of dehydration.</title>
        <authorList>
            <person name="Xiao L."/>
            <person name="Yang G."/>
            <person name="Zhang L."/>
            <person name="Yang X."/>
            <person name="Zhao S."/>
            <person name="Ji Z."/>
            <person name="Zhou Q."/>
            <person name="Hu M."/>
            <person name="Wang Y."/>
            <person name="Chen M."/>
            <person name="Xu Y."/>
            <person name="Jin H."/>
            <person name="Xiao X."/>
            <person name="Hu G."/>
            <person name="Bao F."/>
            <person name="Hu Y."/>
            <person name="Wan P."/>
            <person name="Li L."/>
            <person name="Deng X."/>
            <person name="Kuang T."/>
            <person name="Xiang C."/>
            <person name="Zhu J.K."/>
            <person name="Oliver M.J."/>
            <person name="He Y."/>
        </authorList>
    </citation>
    <scope>NUCLEOTIDE SEQUENCE [LARGE SCALE GENOMIC DNA]</scope>
    <source>
        <strain evidence="2">cv. XS01</strain>
    </source>
</reference>
<dbReference type="EMBL" id="KQ991063">
    <property type="protein sequence ID" value="KZV52439.1"/>
    <property type="molecule type" value="Genomic_DNA"/>
</dbReference>
<gene>
    <name evidence="1" type="ORF">F511_21621</name>
</gene>
<evidence type="ECO:0000313" key="1">
    <source>
        <dbReference type="EMBL" id="KZV52439.1"/>
    </source>
</evidence>
<evidence type="ECO:0000313" key="2">
    <source>
        <dbReference type="Proteomes" id="UP000250235"/>
    </source>
</evidence>
<accession>A0A2Z7D299</accession>
<dbReference type="Proteomes" id="UP000250235">
    <property type="component" value="Unassembled WGS sequence"/>
</dbReference>
<dbReference type="AlphaFoldDB" id="A0A2Z7D299"/>
<proteinExistence type="predicted"/>
<organism evidence="1 2">
    <name type="scientific">Dorcoceras hygrometricum</name>
    <dbReference type="NCBI Taxonomy" id="472368"/>
    <lineage>
        <taxon>Eukaryota</taxon>
        <taxon>Viridiplantae</taxon>
        <taxon>Streptophyta</taxon>
        <taxon>Embryophyta</taxon>
        <taxon>Tracheophyta</taxon>
        <taxon>Spermatophyta</taxon>
        <taxon>Magnoliopsida</taxon>
        <taxon>eudicotyledons</taxon>
        <taxon>Gunneridae</taxon>
        <taxon>Pentapetalae</taxon>
        <taxon>asterids</taxon>
        <taxon>lamiids</taxon>
        <taxon>Lamiales</taxon>
        <taxon>Gesneriaceae</taxon>
        <taxon>Didymocarpoideae</taxon>
        <taxon>Trichosporeae</taxon>
        <taxon>Loxocarpinae</taxon>
        <taxon>Dorcoceras</taxon>
    </lineage>
</organism>
<keyword evidence="2" id="KW-1185">Reference proteome</keyword>
<protein>
    <submittedName>
        <fullName evidence="1">Uncharacterized protein</fullName>
    </submittedName>
</protein>